<name>A0A0E9V1N5_ANGAN</name>
<reference evidence="1" key="2">
    <citation type="journal article" date="2015" name="Fish Shellfish Immunol.">
        <title>Early steps in the European eel (Anguilla anguilla)-Vibrio vulnificus interaction in the gills: Role of the RtxA13 toxin.</title>
        <authorList>
            <person name="Callol A."/>
            <person name="Pajuelo D."/>
            <person name="Ebbesson L."/>
            <person name="Teles M."/>
            <person name="MacKenzie S."/>
            <person name="Amaro C."/>
        </authorList>
    </citation>
    <scope>NUCLEOTIDE SEQUENCE</scope>
</reference>
<accession>A0A0E9V1N5</accession>
<protein>
    <submittedName>
        <fullName evidence="1">Uncharacterized protein</fullName>
    </submittedName>
</protein>
<dbReference type="EMBL" id="GBXM01036691">
    <property type="protein sequence ID" value="JAH71886.1"/>
    <property type="molecule type" value="Transcribed_RNA"/>
</dbReference>
<proteinExistence type="predicted"/>
<sequence length="10" mass="1248">MTYQKSYKTV</sequence>
<evidence type="ECO:0000313" key="1">
    <source>
        <dbReference type="EMBL" id="JAH71886.1"/>
    </source>
</evidence>
<organism evidence="1">
    <name type="scientific">Anguilla anguilla</name>
    <name type="common">European freshwater eel</name>
    <name type="synonym">Muraena anguilla</name>
    <dbReference type="NCBI Taxonomy" id="7936"/>
    <lineage>
        <taxon>Eukaryota</taxon>
        <taxon>Metazoa</taxon>
        <taxon>Chordata</taxon>
        <taxon>Craniata</taxon>
        <taxon>Vertebrata</taxon>
        <taxon>Euteleostomi</taxon>
        <taxon>Actinopterygii</taxon>
        <taxon>Neopterygii</taxon>
        <taxon>Teleostei</taxon>
        <taxon>Anguilliformes</taxon>
        <taxon>Anguillidae</taxon>
        <taxon>Anguilla</taxon>
    </lineage>
</organism>
<reference evidence="1" key="1">
    <citation type="submission" date="2014-11" db="EMBL/GenBank/DDBJ databases">
        <authorList>
            <person name="Amaro Gonzalez C."/>
        </authorList>
    </citation>
    <scope>NUCLEOTIDE SEQUENCE</scope>
</reference>